<evidence type="ECO:0000256" key="1">
    <source>
        <dbReference type="ARBA" id="ARBA00009183"/>
    </source>
</evidence>
<dbReference type="SUPFAM" id="SSF51905">
    <property type="entry name" value="FAD/NAD(P)-binding domain"/>
    <property type="match status" value="1"/>
</dbReference>
<dbReference type="PhylomeDB" id="S7ZF82"/>
<name>S7ZF82_PENO1</name>
<dbReference type="InterPro" id="IPR050346">
    <property type="entry name" value="FMO-like"/>
</dbReference>
<dbReference type="STRING" id="933388.S7ZF82"/>
<keyword evidence="6" id="KW-1185">Reference proteome</keyword>
<gene>
    <name evidence="5" type="ORF">PDE_04264</name>
</gene>
<dbReference type="InterPro" id="IPR020946">
    <property type="entry name" value="Flavin_mOase-like"/>
</dbReference>
<reference evidence="5 6" key="1">
    <citation type="journal article" date="2013" name="PLoS ONE">
        <title>Genomic and secretomic analyses reveal unique features of the lignocellulolytic enzyme system of Penicillium decumbens.</title>
        <authorList>
            <person name="Liu G."/>
            <person name="Zhang L."/>
            <person name="Wei X."/>
            <person name="Zou G."/>
            <person name="Qin Y."/>
            <person name="Ma L."/>
            <person name="Li J."/>
            <person name="Zheng H."/>
            <person name="Wang S."/>
            <person name="Wang C."/>
            <person name="Xun L."/>
            <person name="Zhao G.-P."/>
            <person name="Zhou Z."/>
            <person name="Qu Y."/>
        </authorList>
    </citation>
    <scope>NUCLEOTIDE SEQUENCE [LARGE SCALE GENOMIC DNA]</scope>
    <source>
        <strain evidence="6">114-2 / CGMCC 5302</strain>
    </source>
</reference>
<dbReference type="HOGENOM" id="CLU_019225_1_0_1"/>
<dbReference type="InterPro" id="IPR036188">
    <property type="entry name" value="FAD/NAD-bd_sf"/>
</dbReference>
<evidence type="ECO:0008006" key="7">
    <source>
        <dbReference type="Google" id="ProtNLM"/>
    </source>
</evidence>
<comment type="similarity">
    <text evidence="1">Belongs to the FMO family.</text>
</comment>
<evidence type="ECO:0000256" key="3">
    <source>
        <dbReference type="ARBA" id="ARBA00022827"/>
    </source>
</evidence>
<dbReference type="Pfam" id="PF00743">
    <property type="entry name" value="FMO-like"/>
    <property type="match status" value="1"/>
</dbReference>
<protein>
    <recommendedName>
        <fullName evidence="7">L-ornithine N(5)-oxygenase</fullName>
    </recommendedName>
</protein>
<dbReference type="GO" id="GO:0050661">
    <property type="term" value="F:NADP binding"/>
    <property type="evidence" value="ECO:0007669"/>
    <property type="project" value="InterPro"/>
</dbReference>
<evidence type="ECO:0000256" key="2">
    <source>
        <dbReference type="ARBA" id="ARBA00022630"/>
    </source>
</evidence>
<dbReference type="GO" id="GO:0004499">
    <property type="term" value="F:N,N-dimethylaniline monooxygenase activity"/>
    <property type="evidence" value="ECO:0007669"/>
    <property type="project" value="InterPro"/>
</dbReference>
<evidence type="ECO:0000313" key="6">
    <source>
        <dbReference type="Proteomes" id="UP000019376"/>
    </source>
</evidence>
<keyword evidence="4" id="KW-0560">Oxidoreductase</keyword>
<keyword evidence="2" id="KW-0285">Flavoprotein</keyword>
<dbReference type="Gene3D" id="3.50.50.60">
    <property type="entry name" value="FAD/NAD(P)-binding domain"/>
    <property type="match status" value="1"/>
</dbReference>
<dbReference type="AlphaFoldDB" id="S7ZF82"/>
<dbReference type="EMBL" id="KB644411">
    <property type="protein sequence ID" value="EPS29315.1"/>
    <property type="molecule type" value="Genomic_DNA"/>
</dbReference>
<dbReference type="PANTHER" id="PTHR23023">
    <property type="entry name" value="DIMETHYLANILINE MONOOXYGENASE"/>
    <property type="match status" value="1"/>
</dbReference>
<evidence type="ECO:0000313" key="5">
    <source>
        <dbReference type="EMBL" id="EPS29315.1"/>
    </source>
</evidence>
<evidence type="ECO:0000256" key="4">
    <source>
        <dbReference type="ARBA" id="ARBA00023002"/>
    </source>
</evidence>
<dbReference type="GO" id="GO:0050660">
    <property type="term" value="F:flavin adenine dinucleotide binding"/>
    <property type="evidence" value="ECO:0007669"/>
    <property type="project" value="InterPro"/>
</dbReference>
<sequence length="684" mass="77192">MDRVVIVGAGLYGLIAAKTYLQVSGAYDTPPNSDDSTDQFSDELPVSFTGTKHEIQQSSGLELLVLDSASDIGGTWAKERLYPNLFSQNSYGMYEFSDLPLSEVTPEDRDGVGRQFIAGWKINRYLRRWCEKWRLKKHIRLNWRVKHIRRLDSREWELNVVISTDSAEMRQVTVICDKLILATGLTSVPNLPKILSLIDPASKDRVLHAKDVGVWARNYLGYRPFPDEETAADHENANESKTLKHHQDEDIPLRSVVIYGGAKSAFDLVHFFATLHRKEPSLHLQGAPLNPVTVHWVIREDGIGPAWMTPPTSSSVDGKIIPSDQAASTRLLHYLDPSCDDQPTRLRVSRGSHGAVRKLSVEGSWLVRLLHGNSLGRWLTRRLWRSVDRHLEKFAQYDSDPKMQRLRPRNSVISCISPIGIANQSDLWDTIRSPHVKVYRASIEAVDAMPEGRGTKHETLQVFLNRNRRLNNIDLVVHATGYKPIVPIVFQPLSLRLDLGLSAFSKHREGLLEQDEDSHVEDDRETWVHGLKWLNIDGLTANVVRQRLSERGRRSTNRAWPISTAQPQLFSHRLFRRMISPQLVEEGDRSFAVMGVLYTSTIAVVAEVQALWVAAFLTGGFDRPSEGCKPSDDTGLRLNTLSRDRMDHIISEDVVLAKLTGNGLEVDAIHVSLDTMICSCETLD</sequence>
<organism evidence="5 6">
    <name type="scientific">Penicillium oxalicum (strain 114-2 / CGMCC 5302)</name>
    <name type="common">Penicillium decumbens</name>
    <dbReference type="NCBI Taxonomy" id="933388"/>
    <lineage>
        <taxon>Eukaryota</taxon>
        <taxon>Fungi</taxon>
        <taxon>Dikarya</taxon>
        <taxon>Ascomycota</taxon>
        <taxon>Pezizomycotina</taxon>
        <taxon>Eurotiomycetes</taxon>
        <taxon>Eurotiomycetidae</taxon>
        <taxon>Eurotiales</taxon>
        <taxon>Aspergillaceae</taxon>
        <taxon>Penicillium</taxon>
    </lineage>
</organism>
<accession>S7ZF82</accession>
<keyword evidence="3" id="KW-0274">FAD</keyword>
<dbReference type="OrthoDB" id="2915840at2759"/>
<dbReference type="Proteomes" id="UP000019376">
    <property type="component" value="Unassembled WGS sequence"/>
</dbReference>
<proteinExistence type="inferred from homology"/>
<dbReference type="eggNOG" id="KOG1399">
    <property type="taxonomic scope" value="Eukaryota"/>
</dbReference>